<comment type="caution">
    <text evidence="10">Lacks conserved residue(s) required for the propagation of feature annotation.</text>
</comment>
<feature type="disulfide bond" evidence="9">
    <location>
        <begin position="112"/>
        <end position="122"/>
    </location>
</feature>
<keyword evidence="6" id="KW-0472">Membrane</keyword>
<keyword evidence="7 9" id="KW-1015">Disulfide bond</keyword>
<sequence>MVVRTFVALVAVFLCAICAQGRRQRIQVRLEGGTQPYAGRVMVYYRGVWGSVCDNAWTKKNAAVVCRQLGYKGVVLATKGKFYGSQVLYVNKWVGRRNVRARTRIWLDRIACGGREYNLGYCLRKRNRWGQVRCSRQRLAGVMCDPGLENLIKTPPLDNATKHIDIKKFKLVLWPQKNKTNGIITEGVLAVKYEGGKAGVVCSDNWDLKEMRVACGELGFTHAVETTTHTSIDQVRKIYSPGVDFHLGNVECTGNEATILSCKSSGLGNQNCTSGQAVWLKCETKIPPFRHARLHGGIQYWQGRVEVRKMTDWATLCDKDLDIYTANVICRSLGYGTAKEYALGTVYAHAMEDIKMYETIKCTGKETYLQNCIWTERSKRKYPCKHYSDAGVKCNVPKRRQQNKMKIRLRGTPHYAMGRVDVNINGKWGVICGDRWTMKNSMVVCRQLGFGYPAANWSTSHYGRTGKILLSGITCLGHETSLDECLRHDNLNCSQTKRLAAVKCQKGAPDLVWDIKELASTMDISTFPIASLKCAHQENCLASSADAVFNGVRLARGWLGHKRRLLRFSAKVHNLGTAAYRPYLSRNAWQWHSCHQHYHSDEEFALYDLIDPHTHKKVSEGHKASYCLTDTKCDEGVDRFYSCLGGGDQGISINCHDNYDYTLDCQWVDVTDLTVVGRSYKLRLVANPALKVGETDYSNNVVLCDVIDRQNHIQVGACIQETCESGVRSHHGNGNFACCRFPFIYDGKSRDTCVLDDKTGQFWCATTKNYDQDKLFGYC</sequence>
<protein>
    <submittedName>
        <fullName evidence="11">Lysyl oxidase-like 2B</fullName>
    </submittedName>
</protein>
<evidence type="ECO:0000256" key="9">
    <source>
        <dbReference type="PROSITE-ProRule" id="PRU00196"/>
    </source>
</evidence>
<dbReference type="InterPro" id="IPR001695">
    <property type="entry name" value="Lysyl_oxidase"/>
</dbReference>
<organism evidence="11 12">
    <name type="scientific">Paramuricea clavata</name>
    <name type="common">Red gorgonian</name>
    <name type="synonym">Violescent sea-whip</name>
    <dbReference type="NCBI Taxonomy" id="317549"/>
    <lineage>
        <taxon>Eukaryota</taxon>
        <taxon>Metazoa</taxon>
        <taxon>Cnidaria</taxon>
        <taxon>Anthozoa</taxon>
        <taxon>Octocorallia</taxon>
        <taxon>Malacalcyonacea</taxon>
        <taxon>Plexauridae</taxon>
        <taxon>Paramuricea</taxon>
    </lineage>
</organism>
<dbReference type="PANTHER" id="PTHR45817:SF4">
    <property type="entry name" value="LYSYL OXIDASE-LIKE-RELATED"/>
    <property type="match status" value="1"/>
</dbReference>
<dbReference type="InterPro" id="IPR036772">
    <property type="entry name" value="SRCR-like_dom_sf"/>
</dbReference>
<dbReference type="GO" id="GO:0004720">
    <property type="term" value="F:protein-lysine 6-oxidase activity"/>
    <property type="evidence" value="ECO:0007669"/>
    <property type="project" value="TreeGrafter"/>
</dbReference>
<dbReference type="Gene3D" id="2.10.10.10">
    <property type="entry name" value="Fibronectin, type II, collagen-binding"/>
    <property type="match status" value="1"/>
</dbReference>
<proteinExistence type="predicted"/>
<comment type="subcellular location">
    <subcellularLocation>
        <location evidence="1">Membrane</location>
        <topology evidence="1">Single-pass membrane protein</topology>
    </subcellularLocation>
</comment>
<name>A0A7D9DMT9_PARCT</name>
<reference evidence="11" key="1">
    <citation type="submission" date="2020-04" db="EMBL/GenBank/DDBJ databases">
        <authorList>
            <person name="Alioto T."/>
            <person name="Alioto T."/>
            <person name="Gomez Garrido J."/>
        </authorList>
    </citation>
    <scope>NUCLEOTIDE SEQUENCE</scope>
    <source>
        <strain evidence="11">A484AB</strain>
    </source>
</reference>
<dbReference type="Gene3D" id="3.10.250.10">
    <property type="entry name" value="SRCR-like domain"/>
    <property type="match status" value="4"/>
</dbReference>
<feature type="disulfide bond" evidence="9">
    <location>
        <begin position="362"/>
        <end position="372"/>
    </location>
</feature>
<evidence type="ECO:0000256" key="8">
    <source>
        <dbReference type="ARBA" id="ARBA00023180"/>
    </source>
</evidence>
<evidence type="ECO:0000256" key="3">
    <source>
        <dbReference type="ARBA" id="ARBA00022729"/>
    </source>
</evidence>
<evidence type="ECO:0000256" key="1">
    <source>
        <dbReference type="ARBA" id="ARBA00004167"/>
    </source>
</evidence>
<dbReference type="InterPro" id="IPR013806">
    <property type="entry name" value="Kringle-like"/>
</dbReference>
<keyword evidence="8" id="KW-0325">Glycoprotein</keyword>
<evidence type="ECO:0000256" key="5">
    <source>
        <dbReference type="ARBA" id="ARBA00022989"/>
    </source>
</evidence>
<dbReference type="CDD" id="cd00062">
    <property type="entry name" value="FN2"/>
    <property type="match status" value="1"/>
</dbReference>
<dbReference type="SUPFAM" id="SSF57440">
    <property type="entry name" value="Kringle-like"/>
    <property type="match status" value="1"/>
</dbReference>
<dbReference type="AlphaFoldDB" id="A0A7D9DMT9"/>
<evidence type="ECO:0000313" key="11">
    <source>
        <dbReference type="EMBL" id="CAB3989450.1"/>
    </source>
</evidence>
<dbReference type="PRINTS" id="PR00258">
    <property type="entry name" value="SPERACTRCPTR"/>
</dbReference>
<dbReference type="PANTHER" id="PTHR45817">
    <property type="entry name" value="LYSYL OXIDASE-LIKE-RELATED"/>
    <property type="match status" value="1"/>
</dbReference>
<dbReference type="SMART" id="SM00202">
    <property type="entry name" value="SR"/>
    <property type="match status" value="4"/>
</dbReference>
<keyword evidence="2" id="KW-0812">Transmembrane</keyword>
<dbReference type="PROSITE" id="PS00023">
    <property type="entry name" value="FN2_1"/>
    <property type="match status" value="1"/>
</dbReference>
<dbReference type="PRINTS" id="PR00013">
    <property type="entry name" value="FNTYPEII"/>
</dbReference>
<evidence type="ECO:0000256" key="4">
    <source>
        <dbReference type="ARBA" id="ARBA00022737"/>
    </source>
</evidence>
<keyword evidence="5" id="KW-1133">Transmembrane helix</keyword>
<dbReference type="FunFam" id="3.10.250.10:FF:000032">
    <property type="entry name" value="Si:dkey-14d8.20"/>
    <property type="match status" value="1"/>
</dbReference>
<dbReference type="PRINTS" id="PR00074">
    <property type="entry name" value="LYSYLOXIDASE"/>
</dbReference>
<dbReference type="EMBL" id="CACRXK020001491">
    <property type="protein sequence ID" value="CAB3989450.1"/>
    <property type="molecule type" value="Genomic_DNA"/>
</dbReference>
<feature type="disulfide bond" evidence="9">
    <location>
        <begin position="252"/>
        <end position="262"/>
    </location>
</feature>
<dbReference type="GO" id="GO:0005615">
    <property type="term" value="C:extracellular space"/>
    <property type="evidence" value="ECO:0007669"/>
    <property type="project" value="TreeGrafter"/>
</dbReference>
<dbReference type="InterPro" id="IPR001190">
    <property type="entry name" value="SRCR"/>
</dbReference>
<dbReference type="Pfam" id="PF00040">
    <property type="entry name" value="fn2"/>
    <property type="match status" value="1"/>
</dbReference>
<dbReference type="Pfam" id="PF00530">
    <property type="entry name" value="SRCR"/>
    <property type="match status" value="4"/>
</dbReference>
<evidence type="ECO:0000313" key="12">
    <source>
        <dbReference type="Proteomes" id="UP001152795"/>
    </source>
</evidence>
<dbReference type="GO" id="GO:0005507">
    <property type="term" value="F:copper ion binding"/>
    <property type="evidence" value="ECO:0007669"/>
    <property type="project" value="InterPro"/>
</dbReference>
<evidence type="ECO:0000256" key="7">
    <source>
        <dbReference type="ARBA" id="ARBA00023157"/>
    </source>
</evidence>
<gene>
    <name evidence="11" type="ORF">PACLA_8A050561</name>
</gene>
<dbReference type="InterPro" id="IPR050912">
    <property type="entry name" value="LOX-like_protein"/>
</dbReference>
<evidence type="ECO:0000256" key="6">
    <source>
        <dbReference type="ARBA" id="ARBA00023136"/>
    </source>
</evidence>
<comment type="caution">
    <text evidence="11">The sequence shown here is derived from an EMBL/GenBank/DDBJ whole genome shotgun (WGS) entry which is preliminary data.</text>
</comment>
<evidence type="ECO:0000256" key="10">
    <source>
        <dbReference type="PROSITE-ProRule" id="PRU00479"/>
    </source>
</evidence>
<accession>A0A7D9DMT9</accession>
<dbReference type="SMART" id="SM00059">
    <property type="entry name" value="FN2"/>
    <property type="match status" value="1"/>
</dbReference>
<evidence type="ECO:0000256" key="2">
    <source>
        <dbReference type="ARBA" id="ARBA00022692"/>
    </source>
</evidence>
<dbReference type="PROSITE" id="PS51092">
    <property type="entry name" value="FN2_2"/>
    <property type="match status" value="1"/>
</dbReference>
<dbReference type="SUPFAM" id="SSF56487">
    <property type="entry name" value="SRCR-like"/>
    <property type="match status" value="4"/>
</dbReference>
<dbReference type="PROSITE" id="PS50287">
    <property type="entry name" value="SRCR_2"/>
    <property type="match status" value="4"/>
</dbReference>
<dbReference type="Pfam" id="PF01186">
    <property type="entry name" value="Lysyl_oxidase"/>
    <property type="match status" value="1"/>
</dbReference>
<dbReference type="FunFam" id="3.10.250.10:FF:000001">
    <property type="entry name" value="Lysyl oxidase 4 isoform X1"/>
    <property type="match status" value="2"/>
</dbReference>
<dbReference type="Proteomes" id="UP001152795">
    <property type="component" value="Unassembled WGS sequence"/>
</dbReference>
<keyword evidence="3" id="KW-0732">Signal</keyword>
<dbReference type="InterPro" id="IPR000562">
    <property type="entry name" value="FN_type2_dom"/>
</dbReference>
<keyword evidence="12" id="KW-1185">Reference proteome</keyword>
<dbReference type="FunFam" id="3.10.250.10:FF:000016">
    <property type="entry name" value="Scavenger receptor cysteine-rich protein type 12"/>
    <property type="match status" value="1"/>
</dbReference>
<dbReference type="OrthoDB" id="547291at2759"/>
<keyword evidence="4" id="KW-0677">Repeat</keyword>
<feature type="disulfide bond" evidence="9">
    <location>
        <begin position="475"/>
        <end position="485"/>
    </location>
</feature>
<dbReference type="InterPro" id="IPR036943">
    <property type="entry name" value="FN_type2_sf"/>
</dbReference>
<dbReference type="GO" id="GO:0016020">
    <property type="term" value="C:membrane"/>
    <property type="evidence" value="ECO:0007669"/>
    <property type="project" value="UniProtKB-SubCell"/>
</dbReference>